<dbReference type="AlphaFoldDB" id="A0A840P4W9"/>
<evidence type="ECO:0000313" key="3">
    <source>
        <dbReference type="Proteomes" id="UP000578449"/>
    </source>
</evidence>
<feature type="region of interest" description="Disordered" evidence="1">
    <location>
        <begin position="1"/>
        <end position="35"/>
    </location>
</feature>
<dbReference type="RefSeq" id="WP_221336495.1">
    <property type="nucleotide sequence ID" value="NZ_BAABIX010000007.1"/>
</dbReference>
<evidence type="ECO:0008006" key="4">
    <source>
        <dbReference type="Google" id="ProtNLM"/>
    </source>
</evidence>
<dbReference type="Proteomes" id="UP000578449">
    <property type="component" value="Unassembled WGS sequence"/>
</dbReference>
<evidence type="ECO:0000256" key="1">
    <source>
        <dbReference type="SAM" id="MobiDB-lite"/>
    </source>
</evidence>
<feature type="compositionally biased region" description="Low complexity" evidence="1">
    <location>
        <begin position="10"/>
        <end position="20"/>
    </location>
</feature>
<feature type="region of interest" description="Disordered" evidence="1">
    <location>
        <begin position="308"/>
        <end position="327"/>
    </location>
</feature>
<sequence>MRIAEPTPTPQDTTPAPGTPRTMRGVREGGDEPEEGGALAWRVAAGGGELAVELFPWFLLRTTGMPVRLLDGLAGEEAGRLTDRVLAAERDIDDARRAFEANARAMREAVVRMEPVRRSRKIARHCLRAVREGVPLGEEEIGLLAQLGQAEWVARWEIAVAAAREAYGHAARAHARALAAARRRVAEAYDDDAVRHAVFVSNPGFHRAAGDGPLPREEDAGADRRSRLLIATVHRYLRRFATRCETVSFFGPTLHARLDPGEPAALLVGEPGPERVVVEASAWLADHLQDVLKRAAAPAGLRVWRSPVFREPPPEQGPAPGLERTLDGRRVRVPEPALRLWRAADGRRTLGELARELGLPVEEAVALARALGPAVIISWHRLPATELRPLTALSRAVRGDTTSGGVSGGVSVGASGGVSGGASGGAAAGAAGAALAALSELRSRYESAPWPVRAAHFEAAQAVVAGLGAQPRQGAGRHYADREIFHEDRSSPYSERVTIGGAALARLRDALSSVLPVCALAALLARQDARDALRAELAGRAAPLARLAVANLRADSPRLRALTSLLRDLVAAHADGAAPGARQTVRLSGRDVSLATAPLWAALAEEPAPPDDIDACLPSPDMMAVGPDLATATWLLSELHDDCGSIYGGLAGRLHSDPDGLWRGFLARAGRYVPPAGVATVVSRRRNAHVTPELPGLSIELSGLSGKPRGQTAPIADAVVPPTADAVEVAGRRYRLYPGDVAASPLHRALSLPALVPVPVDLGAHTPRIMIDDMIYQRERWRVRLPEERAEDPFERWLRLHRLKEAHGLPRHVFVRHPAEAKPFHVDFLDPLAVEDLARLDPAEVLVTEMLPTPGELWWRPGGEPQCAELRLGCFLRMVR</sequence>
<gene>
    <name evidence="2" type="ORF">HNP84_004124</name>
</gene>
<organism evidence="2 3">
    <name type="scientific">Thermocatellispora tengchongensis</name>
    <dbReference type="NCBI Taxonomy" id="1073253"/>
    <lineage>
        <taxon>Bacteria</taxon>
        <taxon>Bacillati</taxon>
        <taxon>Actinomycetota</taxon>
        <taxon>Actinomycetes</taxon>
        <taxon>Streptosporangiales</taxon>
        <taxon>Streptosporangiaceae</taxon>
        <taxon>Thermocatellispora</taxon>
    </lineage>
</organism>
<accession>A0A840P4W9</accession>
<proteinExistence type="predicted"/>
<comment type="caution">
    <text evidence="2">The sequence shown here is derived from an EMBL/GenBank/DDBJ whole genome shotgun (WGS) entry which is preliminary data.</text>
</comment>
<name>A0A840P4W9_9ACTN</name>
<evidence type="ECO:0000313" key="2">
    <source>
        <dbReference type="EMBL" id="MBB5134392.1"/>
    </source>
</evidence>
<keyword evidence="3" id="KW-1185">Reference proteome</keyword>
<protein>
    <recommendedName>
        <fullName evidence="4">Lantibiotic dehydratase</fullName>
    </recommendedName>
</protein>
<dbReference type="EMBL" id="JACHGN010000008">
    <property type="protein sequence ID" value="MBB5134392.1"/>
    <property type="molecule type" value="Genomic_DNA"/>
</dbReference>
<reference evidence="2 3" key="1">
    <citation type="submission" date="2020-08" db="EMBL/GenBank/DDBJ databases">
        <title>Genomic Encyclopedia of Type Strains, Phase IV (KMG-IV): sequencing the most valuable type-strain genomes for metagenomic binning, comparative biology and taxonomic classification.</title>
        <authorList>
            <person name="Goeker M."/>
        </authorList>
    </citation>
    <scope>NUCLEOTIDE SEQUENCE [LARGE SCALE GENOMIC DNA]</scope>
    <source>
        <strain evidence="2 3">DSM 45615</strain>
    </source>
</reference>